<comment type="similarity">
    <text evidence="2">Belongs to the TMEM14 family.</text>
</comment>
<accession>A0A9P0H0H2</accession>
<evidence type="ECO:0000313" key="8">
    <source>
        <dbReference type="Proteomes" id="UP001152798"/>
    </source>
</evidence>
<dbReference type="PANTHER" id="PTHR12668">
    <property type="entry name" value="TRANSMEMBRANE PROTEIN 14, 15"/>
    <property type="match status" value="1"/>
</dbReference>
<dbReference type="InterPro" id="IPR044890">
    <property type="entry name" value="TMEM14_sf"/>
</dbReference>
<evidence type="ECO:0000313" key="7">
    <source>
        <dbReference type="EMBL" id="CAH1390286.1"/>
    </source>
</evidence>
<evidence type="ECO:0000256" key="5">
    <source>
        <dbReference type="ARBA" id="ARBA00023136"/>
    </source>
</evidence>
<reference evidence="7" key="1">
    <citation type="submission" date="2022-01" db="EMBL/GenBank/DDBJ databases">
        <authorList>
            <person name="King R."/>
        </authorList>
    </citation>
    <scope>NUCLEOTIDE SEQUENCE</scope>
</reference>
<name>A0A9P0H0H2_NEZVI</name>
<dbReference type="OrthoDB" id="5620at2759"/>
<dbReference type="EMBL" id="OV725077">
    <property type="protein sequence ID" value="CAH1390286.1"/>
    <property type="molecule type" value="Genomic_DNA"/>
</dbReference>
<keyword evidence="3 6" id="KW-0812">Transmembrane</keyword>
<dbReference type="Pfam" id="PF03647">
    <property type="entry name" value="Tmemb_14"/>
    <property type="match status" value="1"/>
</dbReference>
<evidence type="ECO:0008006" key="9">
    <source>
        <dbReference type="Google" id="ProtNLM"/>
    </source>
</evidence>
<comment type="subcellular location">
    <subcellularLocation>
        <location evidence="1">Membrane</location>
    </subcellularLocation>
</comment>
<evidence type="ECO:0000256" key="1">
    <source>
        <dbReference type="ARBA" id="ARBA00004370"/>
    </source>
</evidence>
<dbReference type="InterPro" id="IPR005349">
    <property type="entry name" value="TMEM14"/>
</dbReference>
<organism evidence="7 8">
    <name type="scientific">Nezara viridula</name>
    <name type="common">Southern green stink bug</name>
    <name type="synonym">Cimex viridulus</name>
    <dbReference type="NCBI Taxonomy" id="85310"/>
    <lineage>
        <taxon>Eukaryota</taxon>
        <taxon>Metazoa</taxon>
        <taxon>Ecdysozoa</taxon>
        <taxon>Arthropoda</taxon>
        <taxon>Hexapoda</taxon>
        <taxon>Insecta</taxon>
        <taxon>Pterygota</taxon>
        <taxon>Neoptera</taxon>
        <taxon>Paraneoptera</taxon>
        <taxon>Hemiptera</taxon>
        <taxon>Heteroptera</taxon>
        <taxon>Panheteroptera</taxon>
        <taxon>Pentatomomorpha</taxon>
        <taxon>Pentatomoidea</taxon>
        <taxon>Pentatomidae</taxon>
        <taxon>Pentatominae</taxon>
        <taxon>Nezara</taxon>
    </lineage>
</organism>
<dbReference type="Gene3D" id="1.10.10.1740">
    <property type="entry name" value="Transmembrane protein 14-like"/>
    <property type="match status" value="1"/>
</dbReference>
<sequence>MDSLGFMYAVVLAAGGTYGYVKSGSLPSLAAGVLFGSAIGMGAYQVSKNPENFYLALGTSTVLSGVMGSRFYSSGKIMPAGVICGISVAMALRYAYKGFSLQKAVKTT</sequence>
<protein>
    <recommendedName>
        <fullName evidence="9">Transmembrane protein 14C</fullName>
    </recommendedName>
</protein>
<dbReference type="PANTHER" id="PTHR12668:SF43">
    <property type="entry name" value="TRANSMEMBRANE PROTEIN 14 HOMOLOG"/>
    <property type="match status" value="1"/>
</dbReference>
<evidence type="ECO:0000256" key="4">
    <source>
        <dbReference type="ARBA" id="ARBA00022989"/>
    </source>
</evidence>
<keyword evidence="5 6" id="KW-0472">Membrane</keyword>
<feature type="transmembrane region" description="Helical" evidence="6">
    <location>
        <begin position="77"/>
        <end position="96"/>
    </location>
</feature>
<feature type="transmembrane region" description="Helical" evidence="6">
    <location>
        <begin position="29"/>
        <end position="46"/>
    </location>
</feature>
<dbReference type="GO" id="GO:0070453">
    <property type="term" value="P:regulation of heme biosynthetic process"/>
    <property type="evidence" value="ECO:0007669"/>
    <property type="project" value="TreeGrafter"/>
</dbReference>
<gene>
    <name evidence="7" type="ORF">NEZAVI_LOCUS1507</name>
</gene>
<evidence type="ECO:0000256" key="6">
    <source>
        <dbReference type="SAM" id="Phobius"/>
    </source>
</evidence>
<keyword evidence="4 6" id="KW-1133">Transmembrane helix</keyword>
<dbReference type="AlphaFoldDB" id="A0A9P0H0H2"/>
<evidence type="ECO:0000256" key="3">
    <source>
        <dbReference type="ARBA" id="ARBA00022692"/>
    </source>
</evidence>
<dbReference type="Proteomes" id="UP001152798">
    <property type="component" value="Chromosome 1"/>
</dbReference>
<dbReference type="GO" id="GO:0031966">
    <property type="term" value="C:mitochondrial membrane"/>
    <property type="evidence" value="ECO:0007669"/>
    <property type="project" value="TreeGrafter"/>
</dbReference>
<proteinExistence type="inferred from homology"/>
<keyword evidence="8" id="KW-1185">Reference proteome</keyword>
<evidence type="ECO:0000256" key="2">
    <source>
        <dbReference type="ARBA" id="ARBA00007590"/>
    </source>
</evidence>